<proteinExistence type="predicted"/>
<dbReference type="CDD" id="cd00761">
    <property type="entry name" value="Glyco_tranf_GTA_type"/>
    <property type="match status" value="1"/>
</dbReference>
<protein>
    <recommendedName>
        <fullName evidence="1">Glycosyltransferase 2-like domain-containing protein</fullName>
    </recommendedName>
</protein>
<feature type="domain" description="Glycosyltransferase 2-like" evidence="1">
    <location>
        <begin position="17"/>
        <end position="118"/>
    </location>
</feature>
<keyword evidence="3" id="KW-1185">Reference proteome</keyword>
<reference evidence="2 3" key="1">
    <citation type="submission" date="2023-08" db="EMBL/GenBank/DDBJ databases">
        <title>Draft genome sequence of Algoriphagus taiwanensis.</title>
        <authorList>
            <person name="Takatani N."/>
            <person name="Hosokawa M."/>
            <person name="Sawabe T."/>
        </authorList>
    </citation>
    <scope>NUCLEOTIDE SEQUENCE [LARGE SCALE GENOMIC DNA]</scope>
    <source>
        <strain evidence="2 3">JCM 19755</strain>
    </source>
</reference>
<organism evidence="2 3">
    <name type="scientific">Algoriphagus taiwanensis</name>
    <dbReference type="NCBI Taxonomy" id="1445656"/>
    <lineage>
        <taxon>Bacteria</taxon>
        <taxon>Pseudomonadati</taxon>
        <taxon>Bacteroidota</taxon>
        <taxon>Cytophagia</taxon>
        <taxon>Cytophagales</taxon>
        <taxon>Cyclobacteriaceae</taxon>
        <taxon>Algoriphagus</taxon>
    </lineage>
</organism>
<dbReference type="Proteomes" id="UP001307705">
    <property type="component" value="Unassembled WGS sequence"/>
</dbReference>
<sequence>MSNPLFTIILPTSIDRGLLLPFSIGSVQKQTIPSFELFIIGDGVNDFTREVIRDLQEKDSRIHFFDHPKHPRRGEEYRHQALQSARGKYVAYITDRDYWLPHHLETLEKYLQTYDFASTLNYDVKDDYMIFGRKNLDAWDAPSWLFSCDGHTLEMYKRLPYGWRTTPKHLYTDRYMWEQFITFPECKAYCGLEPTVLWFKRGDFPGLSSEQRKELMIKWIKIMEDPALFQLKKDHALHEMMWDFNFLHRNHWLLIKGRTPKKALKVFWEKIKSRLSPG</sequence>
<dbReference type="SUPFAM" id="SSF53448">
    <property type="entry name" value="Nucleotide-diphospho-sugar transferases"/>
    <property type="match status" value="1"/>
</dbReference>
<dbReference type="RefSeq" id="WP_338228014.1">
    <property type="nucleotide sequence ID" value="NZ_BTPE01000004.1"/>
</dbReference>
<evidence type="ECO:0000259" key="1">
    <source>
        <dbReference type="Pfam" id="PF00535"/>
    </source>
</evidence>
<dbReference type="Gene3D" id="3.90.550.10">
    <property type="entry name" value="Spore Coat Polysaccharide Biosynthesis Protein SpsA, Chain A"/>
    <property type="match status" value="1"/>
</dbReference>
<dbReference type="EMBL" id="BTPE01000004">
    <property type="protein sequence ID" value="GMQ33243.1"/>
    <property type="molecule type" value="Genomic_DNA"/>
</dbReference>
<accession>A0ABQ6PZJ8</accession>
<evidence type="ECO:0000313" key="2">
    <source>
        <dbReference type="EMBL" id="GMQ33243.1"/>
    </source>
</evidence>
<gene>
    <name evidence="2" type="ORF">Ataiwa_15150</name>
</gene>
<name>A0ABQ6PZJ8_9BACT</name>
<dbReference type="Pfam" id="PF00535">
    <property type="entry name" value="Glycos_transf_2"/>
    <property type="match status" value="1"/>
</dbReference>
<evidence type="ECO:0000313" key="3">
    <source>
        <dbReference type="Proteomes" id="UP001307705"/>
    </source>
</evidence>
<dbReference type="InterPro" id="IPR029044">
    <property type="entry name" value="Nucleotide-diphossugar_trans"/>
</dbReference>
<dbReference type="InterPro" id="IPR001173">
    <property type="entry name" value="Glyco_trans_2-like"/>
</dbReference>
<comment type="caution">
    <text evidence="2">The sequence shown here is derived from an EMBL/GenBank/DDBJ whole genome shotgun (WGS) entry which is preliminary data.</text>
</comment>